<dbReference type="EMBL" id="PHEX01000076">
    <property type="protein sequence ID" value="PKQ27576.1"/>
    <property type="molecule type" value="Genomic_DNA"/>
</dbReference>
<evidence type="ECO:0000313" key="2">
    <source>
        <dbReference type="Proteomes" id="UP000233654"/>
    </source>
</evidence>
<sequence>MDNKMHMLEKFRKAAIKLEEEGFRSNPGTGQTYAEAWAIIKCGLKTPESIKQNEPYDAETNDGKKVEIKSRRISQYNKTPAGKGGLTVFDISEKELGVCKYFIFILLDSEMKTACCMKVPKRILERPEYNLRKPGKKWRLSRKYWQELSNNIEVEDIVKNGKPWDWTKW</sequence>
<organism evidence="1 2">
    <name type="scientific">Candidatus Anoxymicrobium japonicum</name>
    <dbReference type="NCBI Taxonomy" id="2013648"/>
    <lineage>
        <taxon>Bacteria</taxon>
        <taxon>Bacillati</taxon>
        <taxon>Actinomycetota</taxon>
        <taxon>Candidatus Geothermincolia</taxon>
        <taxon>Candidatus Geothermincolales</taxon>
        <taxon>Candidatus Anoxymicrobiaceae</taxon>
        <taxon>Candidatus Anoxymicrobium</taxon>
    </lineage>
</organism>
<gene>
    <name evidence="1" type="ORF">CVT63_07250</name>
</gene>
<name>A0A2N3G4B5_9ACTN</name>
<comment type="caution">
    <text evidence="1">The sequence shown here is derived from an EMBL/GenBank/DDBJ whole genome shotgun (WGS) entry which is preliminary data.</text>
</comment>
<dbReference type="Proteomes" id="UP000233654">
    <property type="component" value="Unassembled WGS sequence"/>
</dbReference>
<reference evidence="1 2" key="1">
    <citation type="journal article" date="2017" name="ISME J.">
        <title>Potential for microbial H2 and metal transformations associated with novel bacteria and archaea in deep terrestrial subsurface sediments.</title>
        <authorList>
            <person name="Hernsdorf A.W."/>
            <person name="Amano Y."/>
            <person name="Miyakawa K."/>
            <person name="Ise K."/>
            <person name="Suzuki Y."/>
            <person name="Anantharaman K."/>
            <person name="Probst A."/>
            <person name="Burstein D."/>
            <person name="Thomas B.C."/>
            <person name="Banfield J.F."/>
        </authorList>
    </citation>
    <scope>NUCLEOTIDE SEQUENCE [LARGE SCALE GENOMIC DNA]</scope>
    <source>
        <strain evidence="1">HGW-Actinobacteria-3</strain>
    </source>
</reference>
<proteinExistence type="predicted"/>
<evidence type="ECO:0000313" key="1">
    <source>
        <dbReference type="EMBL" id="PKQ27576.1"/>
    </source>
</evidence>
<protein>
    <submittedName>
        <fullName evidence="1">Uncharacterized protein</fullName>
    </submittedName>
</protein>
<accession>A0A2N3G4B5</accession>
<dbReference type="AlphaFoldDB" id="A0A2N3G4B5"/>